<proteinExistence type="predicted"/>
<protein>
    <recommendedName>
        <fullName evidence="3">DUF4924 domain-containing protein</fullName>
    </recommendedName>
</protein>
<dbReference type="RefSeq" id="WP_022063930.1">
    <property type="nucleotide sequence ID" value="NZ_JRGF01000001.1"/>
</dbReference>
<comment type="caution">
    <text evidence="1">The sequence shown here is derived from an EMBL/GenBank/DDBJ whole genome shotgun (WGS) entry which is preliminary data.</text>
</comment>
<accession>A0ABR4YMG2</accession>
<organism evidence="1 2">
    <name type="scientific">Alistipes inops</name>
    <dbReference type="NCBI Taxonomy" id="1501391"/>
    <lineage>
        <taxon>Bacteria</taxon>
        <taxon>Pseudomonadati</taxon>
        <taxon>Bacteroidota</taxon>
        <taxon>Bacteroidia</taxon>
        <taxon>Bacteroidales</taxon>
        <taxon>Rikenellaceae</taxon>
        <taxon>Alistipes</taxon>
    </lineage>
</organism>
<name>A0ABR4YMG2_9BACT</name>
<dbReference type="Pfam" id="PF16271">
    <property type="entry name" value="DUF4924"/>
    <property type="match status" value="1"/>
</dbReference>
<dbReference type="EMBL" id="JRGF01000001">
    <property type="protein sequence ID" value="KHE43048.1"/>
    <property type="molecule type" value="Genomic_DNA"/>
</dbReference>
<evidence type="ECO:0000313" key="2">
    <source>
        <dbReference type="Proteomes" id="UP000030889"/>
    </source>
</evidence>
<keyword evidence="2" id="KW-1185">Reference proteome</keyword>
<evidence type="ECO:0000313" key="1">
    <source>
        <dbReference type="EMBL" id="KHE43048.1"/>
    </source>
</evidence>
<dbReference type="InterPro" id="IPR032574">
    <property type="entry name" value="DUF4924"/>
</dbReference>
<sequence>MYIAQAKRKENIAEYILYLWQLEDLLRALRFSPEAIWSQLVAPQIPGDEERQNNLLMWYMDVGSLLREEGKEKTGHLDHTLHLIGDLNNLHEQLLQAPAGEHYRELYARLQPELPRLRQLIGRQEISDTELAFRTLYAAMLYRMKGDKTKESSISDVIELVSPVIGELARIFHLAEIGELDIWERDNG</sequence>
<evidence type="ECO:0008006" key="3">
    <source>
        <dbReference type="Google" id="ProtNLM"/>
    </source>
</evidence>
<dbReference type="Proteomes" id="UP000030889">
    <property type="component" value="Unassembled WGS sequence"/>
</dbReference>
<gene>
    <name evidence="1" type="ORF">LG35_00925</name>
</gene>
<reference evidence="1 2" key="1">
    <citation type="submission" date="2014-09" db="EMBL/GenBank/DDBJ databases">
        <title>Alistipes sp. 627, sp. nov., a novel member of the family Rikenellaceae isolated from human faeces.</title>
        <authorList>
            <person name="Shkoporov A.N."/>
            <person name="Chaplin A.V."/>
            <person name="Motuzova O.V."/>
            <person name="Kafarskaia L.I."/>
            <person name="Khokhlova E.V."/>
            <person name="Efimov B.A."/>
        </authorList>
    </citation>
    <scope>NUCLEOTIDE SEQUENCE [LARGE SCALE GENOMIC DNA]</scope>
    <source>
        <strain evidence="1 2">627</strain>
    </source>
</reference>